<dbReference type="EMBL" id="QUWK01000006">
    <property type="protein sequence ID" value="RFU94947.1"/>
    <property type="molecule type" value="Genomic_DNA"/>
</dbReference>
<comment type="caution">
    <text evidence="1">The sequence shown here is derived from an EMBL/GenBank/DDBJ whole genome shotgun (WGS) entry which is preliminary data.</text>
</comment>
<name>A0A372MGN2_9SPIR</name>
<evidence type="ECO:0000313" key="1">
    <source>
        <dbReference type="EMBL" id="RFU94947.1"/>
    </source>
</evidence>
<organism evidence="1 2">
    <name type="scientific">Sphaerochaeta halotolerans</name>
    <dbReference type="NCBI Taxonomy" id="2293840"/>
    <lineage>
        <taxon>Bacteria</taxon>
        <taxon>Pseudomonadati</taxon>
        <taxon>Spirochaetota</taxon>
        <taxon>Spirochaetia</taxon>
        <taxon>Spirochaetales</taxon>
        <taxon>Sphaerochaetaceae</taxon>
        <taxon>Sphaerochaeta</taxon>
    </lineage>
</organism>
<proteinExistence type="predicted"/>
<keyword evidence="2" id="KW-1185">Reference proteome</keyword>
<sequence length="203" mass="22419">MSSLLSLKHPEYLHIHSGDTLYYGADQEWFPLSWQRRAGCGPTTATHLVLYNLGKHKGEPAAAAQDQAVALMQQLWTHVTPTLMGVHLVSQFTKGLSSALTEQHINGEVVGFSLPKAKEARPPFPEVLNFIKESLSLDQPVAFLNLHHGDVMNLDSWHWVTIVALDADSGLIHVYDGGKKWAIDLALWYKTTPRAGGFASIRG</sequence>
<dbReference type="OrthoDB" id="370604at2"/>
<evidence type="ECO:0008006" key="3">
    <source>
        <dbReference type="Google" id="ProtNLM"/>
    </source>
</evidence>
<dbReference type="AlphaFoldDB" id="A0A372MGN2"/>
<evidence type="ECO:0000313" key="2">
    <source>
        <dbReference type="Proteomes" id="UP000264002"/>
    </source>
</evidence>
<dbReference type="Proteomes" id="UP000264002">
    <property type="component" value="Unassembled WGS sequence"/>
</dbReference>
<accession>A0A372MGN2</accession>
<reference evidence="1 2" key="2">
    <citation type="submission" date="2018-09" db="EMBL/GenBank/DDBJ databases">
        <title>Genome of Sphaerochaeta halotolerans strain 4-11.</title>
        <authorList>
            <person name="Nazina T.N."/>
            <person name="Sokolova D.S."/>
        </authorList>
    </citation>
    <scope>NUCLEOTIDE SEQUENCE [LARGE SCALE GENOMIC DNA]</scope>
    <source>
        <strain evidence="1 2">4-11</strain>
    </source>
</reference>
<protein>
    <recommendedName>
        <fullName evidence="3">Peptidase C39-like domain-containing protein</fullName>
    </recommendedName>
</protein>
<reference evidence="2" key="1">
    <citation type="submission" date="2018-08" db="EMBL/GenBank/DDBJ databases">
        <authorList>
            <person name="Grouzdev D.S."/>
            <person name="Krutkina M.S."/>
        </authorList>
    </citation>
    <scope>NUCLEOTIDE SEQUENCE [LARGE SCALE GENOMIC DNA]</scope>
    <source>
        <strain evidence="2">4-11</strain>
    </source>
</reference>
<dbReference type="RefSeq" id="WP_117330156.1">
    <property type="nucleotide sequence ID" value="NZ_QUWK01000006.1"/>
</dbReference>
<gene>
    <name evidence="1" type="ORF">DYP60_06915</name>
</gene>